<feature type="transmembrane region" description="Helical" evidence="6">
    <location>
        <begin position="309"/>
        <end position="332"/>
    </location>
</feature>
<evidence type="ECO:0000313" key="8">
    <source>
        <dbReference type="EMBL" id="RZF39814.1"/>
    </source>
</evidence>
<dbReference type="SMR" id="A0A482X1T5"/>
<protein>
    <recommendedName>
        <fullName evidence="7">Major facilitator superfamily (MFS) profile domain-containing protein</fullName>
    </recommendedName>
</protein>
<proteinExistence type="predicted"/>
<dbReference type="PROSITE" id="PS50850">
    <property type="entry name" value="MFS"/>
    <property type="match status" value="1"/>
</dbReference>
<feature type="transmembrane region" description="Helical" evidence="6">
    <location>
        <begin position="443"/>
        <end position="463"/>
    </location>
</feature>
<dbReference type="InterPro" id="IPR020846">
    <property type="entry name" value="MFS_dom"/>
</dbReference>
<evidence type="ECO:0000259" key="7">
    <source>
        <dbReference type="PROSITE" id="PS50850"/>
    </source>
</evidence>
<dbReference type="Proteomes" id="UP000291343">
    <property type="component" value="Unassembled WGS sequence"/>
</dbReference>
<evidence type="ECO:0000256" key="5">
    <source>
        <dbReference type="SAM" id="MobiDB-lite"/>
    </source>
</evidence>
<keyword evidence="4 6" id="KW-0472">Membrane</keyword>
<comment type="caution">
    <text evidence="8">The sequence shown here is derived from an EMBL/GenBank/DDBJ whole genome shotgun (WGS) entry which is preliminary data.</text>
</comment>
<feature type="transmembrane region" description="Helical" evidence="6">
    <location>
        <begin position="65"/>
        <end position="83"/>
    </location>
</feature>
<feature type="transmembrane region" description="Helical" evidence="6">
    <location>
        <begin position="413"/>
        <end position="437"/>
    </location>
</feature>
<keyword evidence="9" id="KW-1185">Reference proteome</keyword>
<dbReference type="EMBL" id="QKKF02019547">
    <property type="protein sequence ID" value="RZF39814.1"/>
    <property type="molecule type" value="Genomic_DNA"/>
</dbReference>
<dbReference type="OrthoDB" id="6612291at2759"/>
<dbReference type="GO" id="GO:0022857">
    <property type="term" value="F:transmembrane transporter activity"/>
    <property type="evidence" value="ECO:0007669"/>
    <property type="project" value="InterPro"/>
</dbReference>
<dbReference type="InterPro" id="IPR005828">
    <property type="entry name" value="MFS_sugar_transport-like"/>
</dbReference>
<feature type="domain" description="Major facilitator superfamily (MFS) profile" evidence="7">
    <location>
        <begin position="1"/>
        <end position="467"/>
    </location>
</feature>
<reference evidence="8 9" key="1">
    <citation type="journal article" date="2017" name="Gigascience">
        <title>Genome sequence of the small brown planthopper, Laodelphax striatellus.</title>
        <authorList>
            <person name="Zhu J."/>
            <person name="Jiang F."/>
            <person name="Wang X."/>
            <person name="Yang P."/>
            <person name="Bao Y."/>
            <person name="Zhao W."/>
            <person name="Wang W."/>
            <person name="Lu H."/>
            <person name="Wang Q."/>
            <person name="Cui N."/>
            <person name="Li J."/>
            <person name="Chen X."/>
            <person name="Luo L."/>
            <person name="Yu J."/>
            <person name="Kang L."/>
            <person name="Cui F."/>
        </authorList>
    </citation>
    <scope>NUCLEOTIDE SEQUENCE [LARGE SCALE GENOMIC DNA]</scope>
    <source>
        <strain evidence="8">Lst14</strain>
    </source>
</reference>
<evidence type="ECO:0000256" key="6">
    <source>
        <dbReference type="SAM" id="Phobius"/>
    </source>
</evidence>
<evidence type="ECO:0000256" key="4">
    <source>
        <dbReference type="ARBA" id="ARBA00023136"/>
    </source>
</evidence>
<feature type="transmembrane region" description="Helical" evidence="6">
    <location>
        <begin position="95"/>
        <end position="113"/>
    </location>
</feature>
<accession>A0A482X1T5</accession>
<feature type="transmembrane region" description="Helical" evidence="6">
    <location>
        <begin position="32"/>
        <end position="53"/>
    </location>
</feature>
<evidence type="ECO:0000313" key="9">
    <source>
        <dbReference type="Proteomes" id="UP000291343"/>
    </source>
</evidence>
<dbReference type="STRING" id="195883.A0A482X1T5"/>
<dbReference type="GO" id="GO:0016020">
    <property type="term" value="C:membrane"/>
    <property type="evidence" value="ECO:0007669"/>
    <property type="project" value="UniProtKB-SubCell"/>
</dbReference>
<feature type="transmembrane region" description="Helical" evidence="6">
    <location>
        <begin position="339"/>
        <end position="361"/>
    </location>
</feature>
<feature type="transmembrane region" description="Helical" evidence="6">
    <location>
        <begin position="157"/>
        <end position="181"/>
    </location>
</feature>
<organism evidence="8 9">
    <name type="scientific">Laodelphax striatellus</name>
    <name type="common">Small brown planthopper</name>
    <name type="synonym">Delphax striatella</name>
    <dbReference type="NCBI Taxonomy" id="195883"/>
    <lineage>
        <taxon>Eukaryota</taxon>
        <taxon>Metazoa</taxon>
        <taxon>Ecdysozoa</taxon>
        <taxon>Arthropoda</taxon>
        <taxon>Hexapoda</taxon>
        <taxon>Insecta</taxon>
        <taxon>Pterygota</taxon>
        <taxon>Neoptera</taxon>
        <taxon>Paraneoptera</taxon>
        <taxon>Hemiptera</taxon>
        <taxon>Auchenorrhyncha</taxon>
        <taxon>Fulgoroidea</taxon>
        <taxon>Delphacidae</taxon>
        <taxon>Criomorphinae</taxon>
        <taxon>Laodelphax</taxon>
    </lineage>
</organism>
<feature type="compositionally biased region" description="Polar residues" evidence="5">
    <location>
        <begin position="228"/>
        <end position="240"/>
    </location>
</feature>
<comment type="subcellular location">
    <subcellularLocation>
        <location evidence="1">Membrane</location>
        <topology evidence="1">Multi-pass membrane protein</topology>
    </subcellularLocation>
</comment>
<dbReference type="InterPro" id="IPR050549">
    <property type="entry name" value="MFS_Trehalose_Transporter"/>
</dbReference>
<keyword evidence="2 6" id="KW-0812">Transmembrane</keyword>
<name>A0A482X1T5_LAOST</name>
<feature type="transmembrane region" description="Helical" evidence="6">
    <location>
        <begin position="125"/>
        <end position="145"/>
    </location>
</feature>
<feature type="transmembrane region" description="Helical" evidence="6">
    <location>
        <begin position="274"/>
        <end position="297"/>
    </location>
</feature>
<keyword evidence="3 6" id="KW-1133">Transmembrane helix</keyword>
<dbReference type="InParanoid" id="A0A482X1T5"/>
<dbReference type="Gene3D" id="1.20.1250.20">
    <property type="entry name" value="MFS general substrate transporter like domains"/>
    <property type="match status" value="1"/>
</dbReference>
<dbReference type="AlphaFoldDB" id="A0A482X1T5"/>
<dbReference type="PANTHER" id="PTHR48021:SF89">
    <property type="entry name" value="FI02132P-RELATED"/>
    <property type="match status" value="1"/>
</dbReference>
<evidence type="ECO:0000256" key="1">
    <source>
        <dbReference type="ARBA" id="ARBA00004141"/>
    </source>
</evidence>
<feature type="region of interest" description="Disordered" evidence="5">
    <location>
        <begin position="228"/>
        <end position="254"/>
    </location>
</feature>
<sequence>MASTSDESAATPLLSAGKGNLEEKKSPLKKHALIAFVIALPSIAPGMCLGFSAETLPQLDLGVTDAAWFASVIALMIPIGYLLSKPVMDRFGRRVALHTISAVGLLGWLMLSFRPTDPTPLKLYLGRMLTGVSVGLAMLPAATYANESLKKDAVQQTSIVTWSTVALCFGILVTYICGAMIPYYQVAGVAAIISVFALLAVAIFVPESPAWLQTKGRQGDADWVQKQLGTSQPSSSTDPEQPTPSAPVEQQPAQPTSFKEIIKEIEKPEVHKPLLIMSAFFFFQQFSGVFVFIAYMVDIVRSAGVIALNPYFVTVLSGVIIFGVSIAASFVYPKTGVRALATISGAGMCVTMLFIAVYLSLRPYFFTRAEYYYLRWIPLIAILLNITSSTVGFLILPWSMLGEVFPLNVKGTAGAIATTLGYIFCFIAIISFPHLWLSLGSDGVFYFYGFSALLGTIFVYKFLPETHGKTLEEVLEGFSKKKKEQI</sequence>
<evidence type="ECO:0000256" key="3">
    <source>
        <dbReference type="ARBA" id="ARBA00022989"/>
    </source>
</evidence>
<dbReference type="InterPro" id="IPR036259">
    <property type="entry name" value="MFS_trans_sf"/>
</dbReference>
<gene>
    <name evidence="8" type="ORF">LSTR_LSTR000462</name>
</gene>
<dbReference type="Pfam" id="PF00083">
    <property type="entry name" value="Sugar_tr"/>
    <property type="match status" value="1"/>
</dbReference>
<feature type="transmembrane region" description="Helical" evidence="6">
    <location>
        <begin position="373"/>
        <end position="401"/>
    </location>
</feature>
<dbReference type="SUPFAM" id="SSF103473">
    <property type="entry name" value="MFS general substrate transporter"/>
    <property type="match status" value="1"/>
</dbReference>
<feature type="transmembrane region" description="Helical" evidence="6">
    <location>
        <begin position="187"/>
        <end position="205"/>
    </location>
</feature>
<dbReference type="PANTHER" id="PTHR48021">
    <property type="match status" value="1"/>
</dbReference>
<evidence type="ECO:0000256" key="2">
    <source>
        <dbReference type="ARBA" id="ARBA00022692"/>
    </source>
</evidence>